<gene>
    <name evidence="2" type="ORF">FF36_04526</name>
</gene>
<dbReference type="AlphaFoldDB" id="A0A0D8BAG3"/>
<evidence type="ECO:0008006" key="4">
    <source>
        <dbReference type="Google" id="ProtNLM"/>
    </source>
</evidence>
<keyword evidence="3" id="KW-1185">Reference proteome</keyword>
<sequence>MDSGPIPILPTSKPARAVYGYIGVDHTDEAVIDRLHDQLADHAREEGMNLAEVFVDRCVPPGRLVRPGLSVLLDTVLRARGDVLVIDVDHLSSLPAVRRAIEVEIEVLGARLHTVTAPRADQHQVTPQSQPAAWRTIT</sequence>
<dbReference type="Proteomes" id="UP000032545">
    <property type="component" value="Unassembled WGS sequence"/>
</dbReference>
<organism evidence="2 3">
    <name type="scientific">Frankia torreyi</name>
    <dbReference type="NCBI Taxonomy" id="1856"/>
    <lineage>
        <taxon>Bacteria</taxon>
        <taxon>Bacillati</taxon>
        <taxon>Actinomycetota</taxon>
        <taxon>Actinomycetes</taxon>
        <taxon>Frankiales</taxon>
        <taxon>Frankiaceae</taxon>
        <taxon>Frankia</taxon>
    </lineage>
</organism>
<name>A0A0D8BAG3_9ACTN</name>
<comment type="caution">
    <text evidence="2">The sequence shown here is derived from an EMBL/GenBank/DDBJ whole genome shotgun (WGS) entry which is preliminary data.</text>
</comment>
<evidence type="ECO:0000313" key="2">
    <source>
        <dbReference type="EMBL" id="KJE21186.1"/>
    </source>
</evidence>
<feature type="region of interest" description="Disordered" evidence="1">
    <location>
        <begin position="119"/>
        <end position="138"/>
    </location>
</feature>
<feature type="compositionally biased region" description="Polar residues" evidence="1">
    <location>
        <begin position="123"/>
        <end position="138"/>
    </location>
</feature>
<reference evidence="2 3" key="2">
    <citation type="journal article" date="2016" name="Genome Announc.">
        <title>Permanent Draft Genome Sequences for Two Variants of Frankia sp. Strain CpI1, the First Frankia Strain Isolated from Root Nodules of Comptonia peregrina.</title>
        <authorList>
            <person name="Oshone R."/>
            <person name="Hurst S.G.IV."/>
            <person name="Abebe-Akele F."/>
            <person name="Simpson S."/>
            <person name="Morris K."/>
            <person name="Thomas W.K."/>
            <person name="Tisa L.S."/>
        </authorList>
    </citation>
    <scope>NUCLEOTIDE SEQUENCE [LARGE SCALE GENOMIC DNA]</scope>
    <source>
        <strain evidence="3">CpI1-S</strain>
    </source>
</reference>
<dbReference type="RefSeq" id="WP_044887046.1">
    <property type="nucleotide sequence ID" value="NZ_JYFN01000042.1"/>
</dbReference>
<reference evidence="3" key="1">
    <citation type="submission" date="2015-02" db="EMBL/GenBank/DDBJ databases">
        <title>Draft Genome of Frankia sp. CpI1-S.</title>
        <authorList>
            <person name="Oshone R.T."/>
            <person name="Ngom M."/>
            <person name="Ghodhbane-Gtari F."/>
            <person name="Gtari M."/>
            <person name="Morris K."/>
            <person name="Thomas K."/>
            <person name="Sen A."/>
            <person name="Tisa L.S."/>
        </authorList>
    </citation>
    <scope>NUCLEOTIDE SEQUENCE [LARGE SCALE GENOMIC DNA]</scope>
    <source>
        <strain evidence="3">CpI1-S</strain>
    </source>
</reference>
<accession>A0A0D8BAG3</accession>
<dbReference type="EMBL" id="JYFN01000042">
    <property type="protein sequence ID" value="KJE21186.1"/>
    <property type="molecule type" value="Genomic_DNA"/>
</dbReference>
<protein>
    <recommendedName>
        <fullName evidence="4">Resolvase family protein</fullName>
    </recommendedName>
</protein>
<evidence type="ECO:0000313" key="3">
    <source>
        <dbReference type="Proteomes" id="UP000032545"/>
    </source>
</evidence>
<dbReference type="OrthoDB" id="3216886at2"/>
<evidence type="ECO:0000256" key="1">
    <source>
        <dbReference type="SAM" id="MobiDB-lite"/>
    </source>
</evidence>
<dbReference type="PATRIC" id="fig|1502723.3.peg.4467"/>
<proteinExistence type="predicted"/>